<dbReference type="SUPFAM" id="SSF50630">
    <property type="entry name" value="Acid proteases"/>
    <property type="match status" value="1"/>
</dbReference>
<accession>A0A9Q0GKM5</accession>
<protein>
    <recommendedName>
        <fullName evidence="3">Aspartyl protease</fullName>
    </recommendedName>
</protein>
<dbReference type="Proteomes" id="UP001141806">
    <property type="component" value="Unassembled WGS sequence"/>
</dbReference>
<evidence type="ECO:0000313" key="2">
    <source>
        <dbReference type="Proteomes" id="UP001141806"/>
    </source>
</evidence>
<organism evidence="1 2">
    <name type="scientific">Protea cynaroides</name>
    <dbReference type="NCBI Taxonomy" id="273540"/>
    <lineage>
        <taxon>Eukaryota</taxon>
        <taxon>Viridiplantae</taxon>
        <taxon>Streptophyta</taxon>
        <taxon>Embryophyta</taxon>
        <taxon>Tracheophyta</taxon>
        <taxon>Spermatophyta</taxon>
        <taxon>Magnoliopsida</taxon>
        <taxon>Proteales</taxon>
        <taxon>Proteaceae</taxon>
        <taxon>Protea</taxon>
    </lineage>
</organism>
<dbReference type="EMBL" id="JAMYWD010001702">
    <property type="protein sequence ID" value="KAJ4941341.1"/>
    <property type="molecule type" value="Genomic_DNA"/>
</dbReference>
<name>A0A9Q0GKM5_9MAGN</name>
<dbReference type="Pfam" id="PF13975">
    <property type="entry name" value="gag-asp_proteas"/>
    <property type="match status" value="1"/>
</dbReference>
<dbReference type="InterPro" id="IPR021109">
    <property type="entry name" value="Peptidase_aspartic_dom_sf"/>
</dbReference>
<sequence>MLNARLQKEQGIRRHSLLYVDMKINGHAVRAMVDTGAMRSILASDVAKQLGLKLKTNLSLAGKGNLLVMPRHTYQLILGQDLMGEANAMRVPHLLGMYVGN</sequence>
<reference evidence="1" key="1">
    <citation type="journal article" date="2023" name="Plant J.">
        <title>The genome of the king protea, Protea cynaroides.</title>
        <authorList>
            <person name="Chang J."/>
            <person name="Duong T.A."/>
            <person name="Schoeman C."/>
            <person name="Ma X."/>
            <person name="Roodt D."/>
            <person name="Barker N."/>
            <person name="Li Z."/>
            <person name="Van de Peer Y."/>
            <person name="Mizrachi E."/>
        </authorList>
    </citation>
    <scope>NUCLEOTIDE SEQUENCE</scope>
    <source>
        <tissue evidence="1">Young leaves</tissue>
    </source>
</reference>
<proteinExistence type="predicted"/>
<evidence type="ECO:0000313" key="1">
    <source>
        <dbReference type="EMBL" id="KAJ4941341.1"/>
    </source>
</evidence>
<dbReference type="AlphaFoldDB" id="A0A9Q0GKM5"/>
<comment type="caution">
    <text evidence="1">The sequence shown here is derived from an EMBL/GenBank/DDBJ whole genome shotgun (WGS) entry which is preliminary data.</text>
</comment>
<evidence type="ECO:0008006" key="3">
    <source>
        <dbReference type="Google" id="ProtNLM"/>
    </source>
</evidence>
<keyword evidence="2" id="KW-1185">Reference proteome</keyword>
<gene>
    <name evidence="1" type="ORF">NE237_016342</name>
</gene>
<dbReference type="Gene3D" id="2.40.70.10">
    <property type="entry name" value="Acid Proteases"/>
    <property type="match status" value="1"/>
</dbReference>
<dbReference type="OrthoDB" id="1939491at2759"/>